<dbReference type="GO" id="GO:0004792">
    <property type="term" value="F:thiosulfate-cyanide sulfurtransferase activity"/>
    <property type="evidence" value="ECO:0007669"/>
    <property type="project" value="InterPro"/>
</dbReference>
<dbReference type="InterPro" id="IPR058840">
    <property type="entry name" value="AAA_SelU"/>
</dbReference>
<dbReference type="EMBL" id="FOCM01000005">
    <property type="protein sequence ID" value="SEN67716.1"/>
    <property type="molecule type" value="Genomic_DNA"/>
</dbReference>
<dbReference type="PANTHER" id="PTHR30401:SF0">
    <property type="entry name" value="TRNA 2-SELENOURIDINE SYNTHASE"/>
    <property type="match status" value="1"/>
</dbReference>
<organism evidence="3 4">
    <name type="scientific">Palleronia pelagia</name>
    <dbReference type="NCBI Taxonomy" id="387096"/>
    <lineage>
        <taxon>Bacteria</taxon>
        <taxon>Pseudomonadati</taxon>
        <taxon>Pseudomonadota</taxon>
        <taxon>Alphaproteobacteria</taxon>
        <taxon>Rhodobacterales</taxon>
        <taxon>Roseobacteraceae</taxon>
        <taxon>Palleronia</taxon>
    </lineage>
</organism>
<dbReference type="GO" id="GO:0002098">
    <property type="term" value="P:tRNA wobble uridine modification"/>
    <property type="evidence" value="ECO:0007669"/>
    <property type="project" value="InterPro"/>
</dbReference>
<dbReference type="NCBIfam" id="TIGR03167">
    <property type="entry name" value="tRNA_sel_U_synt"/>
    <property type="match status" value="1"/>
</dbReference>
<dbReference type="NCBIfam" id="NF008750">
    <property type="entry name" value="PRK11784.1-2"/>
    <property type="match status" value="1"/>
</dbReference>
<reference evidence="4" key="1">
    <citation type="submission" date="2016-10" db="EMBL/GenBank/DDBJ databases">
        <authorList>
            <person name="Varghese N."/>
            <person name="Submissions S."/>
        </authorList>
    </citation>
    <scope>NUCLEOTIDE SEQUENCE [LARGE SCALE GENOMIC DNA]</scope>
    <source>
        <strain evidence="4">DSM 26893</strain>
    </source>
</reference>
<dbReference type="GO" id="GO:0043828">
    <property type="term" value="F:tRNA 2-selenouridine synthase activity"/>
    <property type="evidence" value="ECO:0007669"/>
    <property type="project" value="InterPro"/>
</dbReference>
<dbReference type="SMART" id="SM00450">
    <property type="entry name" value="RHOD"/>
    <property type="match status" value="1"/>
</dbReference>
<dbReference type="PROSITE" id="PS50206">
    <property type="entry name" value="RHODANESE_3"/>
    <property type="match status" value="1"/>
</dbReference>
<dbReference type="Pfam" id="PF26341">
    <property type="entry name" value="AAA_SelU"/>
    <property type="match status" value="1"/>
</dbReference>
<dbReference type="AlphaFoldDB" id="A0A1H8IHM7"/>
<gene>
    <name evidence="3" type="ORF">SAMN04488011_105227</name>
</gene>
<sequence length="355" mass="38742">MKPFAPDALSDLVQAQFDTVIDVRSPSEFAEDHVPGAINLPVLDDDERARVGTIYKQQSPFLARKIGAALVAKNAAAHIEGPLAGHDGGWQPLVYCWRGGQRSNSFAAVLSQIGWRVRVLDGGYRTYRNLVKTRLYDQPFPARVVLLDGFTGTAKTELLHLAARRGVQILDLEGLANHRGSVFGAMGEQPSQKGFETALAAQVHTLDPARPVLVEAESSKVGRIIVPPALWAAMQDDAPRIRIEAPVAARAAYLERAYDDIARDADRVEDILESLVPLQGRDRIDAWRALAVDGQTNALATELMVHHYDPRYAKQAAGAQATLTLSTDRLDAQGREDLADRIAEAMDMLASDNPD</sequence>
<dbReference type="InterPro" id="IPR017582">
    <property type="entry name" value="SelU"/>
</dbReference>
<dbReference type="InterPro" id="IPR036873">
    <property type="entry name" value="Rhodanese-like_dom_sf"/>
</dbReference>
<name>A0A1H8IHM7_9RHOB</name>
<keyword evidence="4" id="KW-1185">Reference proteome</keyword>
<dbReference type="InterPro" id="IPR001307">
    <property type="entry name" value="Thiosulphate_STrfase_CS"/>
</dbReference>
<dbReference type="NCBIfam" id="NF008752">
    <property type="entry name" value="PRK11784.1-4"/>
    <property type="match status" value="1"/>
</dbReference>
<dbReference type="PANTHER" id="PTHR30401">
    <property type="entry name" value="TRNA 2-SELENOURIDINE SYNTHASE"/>
    <property type="match status" value="1"/>
</dbReference>
<protein>
    <submittedName>
        <fullName evidence="3">tRNA 2-selenouridine synthase</fullName>
    </submittedName>
</protein>
<dbReference type="Gene3D" id="3.40.250.10">
    <property type="entry name" value="Rhodanese-like domain"/>
    <property type="match status" value="1"/>
</dbReference>
<evidence type="ECO:0000256" key="1">
    <source>
        <dbReference type="ARBA" id="ARBA00023266"/>
    </source>
</evidence>
<evidence type="ECO:0000313" key="4">
    <source>
        <dbReference type="Proteomes" id="UP000199372"/>
    </source>
</evidence>
<dbReference type="Pfam" id="PF00581">
    <property type="entry name" value="Rhodanese"/>
    <property type="match status" value="1"/>
</dbReference>
<dbReference type="OrthoDB" id="9808735at2"/>
<dbReference type="RefSeq" id="WP_091845810.1">
    <property type="nucleotide sequence ID" value="NZ_FOCM01000005.1"/>
</dbReference>
<accession>A0A1H8IHM7</accession>
<dbReference type="SUPFAM" id="SSF52821">
    <property type="entry name" value="Rhodanese/Cell cycle control phosphatase"/>
    <property type="match status" value="1"/>
</dbReference>
<dbReference type="InterPro" id="IPR001763">
    <property type="entry name" value="Rhodanese-like_dom"/>
</dbReference>
<dbReference type="Proteomes" id="UP000199372">
    <property type="component" value="Unassembled WGS sequence"/>
</dbReference>
<feature type="domain" description="Rhodanese" evidence="2">
    <location>
        <begin position="14"/>
        <end position="136"/>
    </location>
</feature>
<dbReference type="PROSITE" id="PS00380">
    <property type="entry name" value="RHODANESE_1"/>
    <property type="match status" value="1"/>
</dbReference>
<proteinExistence type="predicted"/>
<evidence type="ECO:0000259" key="2">
    <source>
        <dbReference type="PROSITE" id="PS50206"/>
    </source>
</evidence>
<keyword evidence="1" id="KW-0711">Selenium</keyword>
<evidence type="ECO:0000313" key="3">
    <source>
        <dbReference type="EMBL" id="SEN67716.1"/>
    </source>
</evidence>